<organism evidence="1 2">
    <name type="scientific">Spodoptera exigua</name>
    <name type="common">Beet armyworm</name>
    <name type="synonym">Noctua fulgens</name>
    <dbReference type="NCBI Taxonomy" id="7107"/>
    <lineage>
        <taxon>Eukaryota</taxon>
        <taxon>Metazoa</taxon>
        <taxon>Ecdysozoa</taxon>
        <taxon>Arthropoda</taxon>
        <taxon>Hexapoda</taxon>
        <taxon>Insecta</taxon>
        <taxon>Pterygota</taxon>
        <taxon>Neoptera</taxon>
        <taxon>Endopterygota</taxon>
        <taxon>Lepidoptera</taxon>
        <taxon>Glossata</taxon>
        <taxon>Ditrysia</taxon>
        <taxon>Noctuoidea</taxon>
        <taxon>Noctuidae</taxon>
        <taxon>Amphipyrinae</taxon>
        <taxon>Spodoptera</taxon>
    </lineage>
</organism>
<evidence type="ECO:0000313" key="1">
    <source>
        <dbReference type="EMBL" id="KAF9409119.1"/>
    </source>
</evidence>
<name>A0A835L000_SPOEX</name>
<dbReference type="EMBL" id="JACKWZ010000337">
    <property type="protein sequence ID" value="KAF9409119.1"/>
    <property type="molecule type" value="Genomic_DNA"/>
</dbReference>
<reference evidence="1" key="1">
    <citation type="submission" date="2020-08" db="EMBL/GenBank/DDBJ databases">
        <title>Spodoptera exigua strain:BAW_Kor-Di-RS1 Genome sequencing and assembly.</title>
        <authorList>
            <person name="Kim J."/>
            <person name="Nam H.Y."/>
            <person name="Kwon M."/>
            <person name="Choi J.H."/>
            <person name="Cho S.R."/>
            <person name="Kim G.-H."/>
        </authorList>
    </citation>
    <scope>NUCLEOTIDE SEQUENCE</scope>
    <source>
        <strain evidence="1">BAW_Kor-Di-RS1</strain>
        <tissue evidence="1">Whole-body</tissue>
    </source>
</reference>
<dbReference type="AlphaFoldDB" id="A0A835L000"/>
<comment type="caution">
    <text evidence="1">The sequence shown here is derived from an EMBL/GenBank/DDBJ whole genome shotgun (WGS) entry which is preliminary data.</text>
</comment>
<protein>
    <submittedName>
        <fullName evidence="1">Uncharacterized protein</fullName>
    </submittedName>
</protein>
<keyword evidence="2" id="KW-1185">Reference proteome</keyword>
<gene>
    <name evidence="1" type="ORF">HW555_011416</name>
</gene>
<accession>A0A835L000</accession>
<sequence>MCELNDIYEKLRKLKENLFKLSLERRTPERLKEKLNEATIDTIIVEPITILVATPRITTLAGLPVIVVRVSTVAVAVDVLPKAIPEVSQGNIEDEKPCFDANERDIGHIEKHLRCRLPNVPLTSHSNPRNIGDARQ</sequence>
<dbReference type="Proteomes" id="UP000648187">
    <property type="component" value="Unassembled WGS sequence"/>
</dbReference>
<proteinExistence type="predicted"/>
<evidence type="ECO:0000313" key="2">
    <source>
        <dbReference type="Proteomes" id="UP000648187"/>
    </source>
</evidence>